<protein>
    <submittedName>
        <fullName evidence="2">GMP synthase</fullName>
    </submittedName>
</protein>
<proteinExistence type="predicted"/>
<dbReference type="PANTHER" id="PTHR42695:SF5">
    <property type="entry name" value="GLUTAMINE AMIDOTRANSFERASE YLR126C-RELATED"/>
    <property type="match status" value="1"/>
</dbReference>
<reference evidence="3" key="1">
    <citation type="submission" date="2020-06" db="EMBL/GenBank/DDBJ databases">
        <title>Draft genomic sequence of Geomonas sp. Red330.</title>
        <authorList>
            <person name="Itoh H."/>
            <person name="Zhenxing X."/>
            <person name="Ushijima N."/>
            <person name="Masuda Y."/>
            <person name="Shiratori Y."/>
            <person name="Senoo K."/>
        </authorList>
    </citation>
    <scope>NUCLEOTIDE SEQUENCE [LARGE SCALE GENOMIC DNA]</scope>
    <source>
        <strain evidence="3">Red330</strain>
    </source>
</reference>
<evidence type="ECO:0000313" key="2">
    <source>
        <dbReference type="EMBL" id="GFO58097.1"/>
    </source>
</evidence>
<dbReference type="GO" id="GO:0005829">
    <property type="term" value="C:cytosol"/>
    <property type="evidence" value="ECO:0007669"/>
    <property type="project" value="TreeGrafter"/>
</dbReference>
<gene>
    <name evidence="2" type="ORF">GMST_04220</name>
</gene>
<feature type="domain" description="Glutamine amidotransferase" evidence="1">
    <location>
        <begin position="41"/>
        <end position="179"/>
    </location>
</feature>
<dbReference type="SUPFAM" id="SSF52317">
    <property type="entry name" value="Class I glutamine amidotransferase-like"/>
    <property type="match status" value="1"/>
</dbReference>
<dbReference type="InterPro" id="IPR044992">
    <property type="entry name" value="ChyE-like"/>
</dbReference>
<dbReference type="EMBL" id="BLXX01000001">
    <property type="protein sequence ID" value="GFO58097.1"/>
    <property type="molecule type" value="Genomic_DNA"/>
</dbReference>
<dbReference type="CDD" id="cd01741">
    <property type="entry name" value="GATase1_1"/>
    <property type="match status" value="1"/>
</dbReference>
<evidence type="ECO:0000313" key="3">
    <source>
        <dbReference type="Proteomes" id="UP000556026"/>
    </source>
</evidence>
<dbReference type="PANTHER" id="PTHR42695">
    <property type="entry name" value="GLUTAMINE AMIDOTRANSFERASE YLR126C-RELATED"/>
    <property type="match status" value="1"/>
</dbReference>
<keyword evidence="3" id="KW-1185">Reference proteome</keyword>
<sequence length="228" mass="24016">MFVLLQNDPNCPPGTCPEIIAAAGFAAQTVAAYAELPFPDLAQVTGIIVLGGDMGVYETERFPYLERVRAFLRLALEREVPLLGICLGGQLLAQVAGGCVASPSPHGEMGIRSVELNDSGAADPLFTGVPRSFLTFQLHNDSFTPPGDALLLASSAACPAQAFRLGPSAYGVQFHPEVNPVIVTCWGNLPDPPEDLLTGFLAQKAAFDAASRAILGNFVRLAAGLRRP</sequence>
<dbReference type="AlphaFoldDB" id="A0A6V8MDQ2"/>
<dbReference type="RefSeq" id="WP_183352944.1">
    <property type="nucleotide sequence ID" value="NZ_BLXX01000001.1"/>
</dbReference>
<comment type="caution">
    <text evidence="2">The sequence shown here is derived from an EMBL/GenBank/DDBJ whole genome shotgun (WGS) entry which is preliminary data.</text>
</comment>
<accession>A0A6V8MDQ2</accession>
<dbReference type="Pfam" id="PF00117">
    <property type="entry name" value="GATase"/>
    <property type="match status" value="1"/>
</dbReference>
<evidence type="ECO:0000259" key="1">
    <source>
        <dbReference type="Pfam" id="PF00117"/>
    </source>
</evidence>
<dbReference type="PROSITE" id="PS51273">
    <property type="entry name" value="GATASE_TYPE_1"/>
    <property type="match status" value="1"/>
</dbReference>
<dbReference type="InterPro" id="IPR029062">
    <property type="entry name" value="Class_I_gatase-like"/>
</dbReference>
<dbReference type="Proteomes" id="UP000556026">
    <property type="component" value="Unassembled WGS sequence"/>
</dbReference>
<name>A0A6V8MDQ2_9BACT</name>
<organism evidence="2 3">
    <name type="scientific">Geomonas silvestris</name>
    <dbReference type="NCBI Taxonomy" id="2740184"/>
    <lineage>
        <taxon>Bacteria</taxon>
        <taxon>Pseudomonadati</taxon>
        <taxon>Thermodesulfobacteriota</taxon>
        <taxon>Desulfuromonadia</taxon>
        <taxon>Geobacterales</taxon>
        <taxon>Geobacteraceae</taxon>
        <taxon>Geomonas</taxon>
    </lineage>
</organism>
<dbReference type="InterPro" id="IPR017926">
    <property type="entry name" value="GATASE"/>
</dbReference>
<dbReference type="Gene3D" id="3.40.50.880">
    <property type="match status" value="1"/>
</dbReference>